<reference evidence="2" key="1">
    <citation type="submission" date="2018-05" db="EMBL/GenBank/DDBJ databases">
        <authorList>
            <person name="Lanie J.A."/>
            <person name="Ng W.-L."/>
            <person name="Kazmierczak K.M."/>
            <person name="Andrzejewski T.M."/>
            <person name="Davidsen T.M."/>
            <person name="Wayne K.J."/>
            <person name="Tettelin H."/>
            <person name="Glass J.I."/>
            <person name="Rusch D."/>
            <person name="Podicherti R."/>
            <person name="Tsui H.-C.T."/>
            <person name="Winkler M.E."/>
        </authorList>
    </citation>
    <scope>NUCLEOTIDE SEQUENCE</scope>
</reference>
<sequence length="83" mass="9577">MNHPDINYLYRATRRLSLSAICLSTAGMFAITFIYYGWMLTEDIYDALVPEVEATLEETIDLYPHIQPIVVTAKRRPVLNENN</sequence>
<dbReference type="AlphaFoldDB" id="A0A382WXC3"/>
<keyword evidence="1" id="KW-0812">Transmembrane</keyword>
<name>A0A382WXC3_9ZZZZ</name>
<keyword evidence="1" id="KW-0472">Membrane</keyword>
<proteinExistence type="predicted"/>
<organism evidence="2">
    <name type="scientific">marine metagenome</name>
    <dbReference type="NCBI Taxonomy" id="408172"/>
    <lineage>
        <taxon>unclassified sequences</taxon>
        <taxon>metagenomes</taxon>
        <taxon>ecological metagenomes</taxon>
    </lineage>
</organism>
<evidence type="ECO:0000256" key="1">
    <source>
        <dbReference type="SAM" id="Phobius"/>
    </source>
</evidence>
<evidence type="ECO:0000313" key="2">
    <source>
        <dbReference type="EMBL" id="SVD63472.1"/>
    </source>
</evidence>
<feature type="transmembrane region" description="Helical" evidence="1">
    <location>
        <begin position="16"/>
        <end position="38"/>
    </location>
</feature>
<dbReference type="EMBL" id="UINC01163258">
    <property type="protein sequence ID" value="SVD63472.1"/>
    <property type="molecule type" value="Genomic_DNA"/>
</dbReference>
<accession>A0A382WXC3</accession>
<keyword evidence="1" id="KW-1133">Transmembrane helix</keyword>
<gene>
    <name evidence="2" type="ORF">METZ01_LOCUS416326</name>
</gene>
<protein>
    <submittedName>
        <fullName evidence="2">Uncharacterized protein</fullName>
    </submittedName>
</protein>